<comment type="caution">
    <text evidence="1">The sequence shown here is derived from an EMBL/GenBank/DDBJ whole genome shotgun (WGS) entry which is preliminary data.</text>
</comment>
<proteinExistence type="predicted"/>
<organism evidence="1 2">
    <name type="scientific">Hygrophoropsis aurantiaca</name>
    <dbReference type="NCBI Taxonomy" id="72124"/>
    <lineage>
        <taxon>Eukaryota</taxon>
        <taxon>Fungi</taxon>
        <taxon>Dikarya</taxon>
        <taxon>Basidiomycota</taxon>
        <taxon>Agaricomycotina</taxon>
        <taxon>Agaricomycetes</taxon>
        <taxon>Agaricomycetidae</taxon>
        <taxon>Boletales</taxon>
        <taxon>Coniophorineae</taxon>
        <taxon>Hygrophoropsidaceae</taxon>
        <taxon>Hygrophoropsis</taxon>
    </lineage>
</organism>
<evidence type="ECO:0000313" key="2">
    <source>
        <dbReference type="Proteomes" id="UP000790377"/>
    </source>
</evidence>
<name>A0ACB8A102_9AGAM</name>
<sequence>MSVETDLNGYSSPPGSKARAVMQEVGEQAVSKSRGVSSHAGVSSQQVSQHRSRRKLTLCVREAGERVVSKSVKIDLDMHSQAGCEKRGRVVSKSVEINLGEHLRSKWGSGWSSSQSRTIFMGTHTLWVQEAGERTVSESVEINLDGHSLSVCEKRGYRVVSKSIDSNVARHSHAKRKKHGSRWSARLTSWVREEWEQVVSKSVKIHLGKHSLSVCKKRAVSSHSRLILTGTPHLLGAKSGGPIGQ</sequence>
<accession>A0ACB8A102</accession>
<reference evidence="1" key="1">
    <citation type="journal article" date="2021" name="New Phytol.">
        <title>Evolutionary innovations through gain and loss of genes in the ectomycorrhizal Boletales.</title>
        <authorList>
            <person name="Wu G."/>
            <person name="Miyauchi S."/>
            <person name="Morin E."/>
            <person name="Kuo A."/>
            <person name="Drula E."/>
            <person name="Varga T."/>
            <person name="Kohler A."/>
            <person name="Feng B."/>
            <person name="Cao Y."/>
            <person name="Lipzen A."/>
            <person name="Daum C."/>
            <person name="Hundley H."/>
            <person name="Pangilinan J."/>
            <person name="Johnson J."/>
            <person name="Barry K."/>
            <person name="LaButti K."/>
            <person name="Ng V."/>
            <person name="Ahrendt S."/>
            <person name="Min B."/>
            <person name="Choi I.G."/>
            <person name="Park H."/>
            <person name="Plett J.M."/>
            <person name="Magnuson J."/>
            <person name="Spatafora J.W."/>
            <person name="Nagy L.G."/>
            <person name="Henrissat B."/>
            <person name="Grigoriev I.V."/>
            <person name="Yang Z.L."/>
            <person name="Xu J."/>
            <person name="Martin F.M."/>
        </authorList>
    </citation>
    <scope>NUCLEOTIDE SEQUENCE</scope>
    <source>
        <strain evidence="1">ATCC 28755</strain>
    </source>
</reference>
<evidence type="ECO:0000313" key="1">
    <source>
        <dbReference type="EMBL" id="KAH7907119.1"/>
    </source>
</evidence>
<keyword evidence="2" id="KW-1185">Reference proteome</keyword>
<dbReference type="Proteomes" id="UP000790377">
    <property type="component" value="Unassembled WGS sequence"/>
</dbReference>
<dbReference type="EMBL" id="MU267937">
    <property type="protein sequence ID" value="KAH7907119.1"/>
    <property type="molecule type" value="Genomic_DNA"/>
</dbReference>
<gene>
    <name evidence="1" type="ORF">BJ138DRAFT_1104584</name>
</gene>
<protein>
    <submittedName>
        <fullName evidence="1">Uncharacterized protein</fullName>
    </submittedName>
</protein>